<gene>
    <name evidence="1" type="ORF">NE863_08380</name>
</gene>
<accession>A0A9Q8YAZ8</accession>
<reference evidence="1" key="1">
    <citation type="submission" date="2022-06" db="EMBL/GenBank/DDBJ databases">
        <title>Physiological and biochemical characterization and genomic elucidation of a strain of the genus Ensifer adhaerens M8 that combines arsenic oxidation and chromium reduction.</title>
        <authorList>
            <person name="Li X."/>
            <person name="Yu c."/>
        </authorList>
    </citation>
    <scope>NUCLEOTIDE SEQUENCE</scope>
    <source>
        <strain evidence="1">M8</strain>
    </source>
</reference>
<proteinExistence type="predicted"/>
<sequence>MALKTVVDRVGELIGDCNGKRRRQAHGILSADFILTFVCVVGRVSVTAEKRAAVR</sequence>
<evidence type="ECO:0000313" key="1">
    <source>
        <dbReference type="EMBL" id="USJ24966.1"/>
    </source>
</evidence>
<dbReference type="Proteomes" id="UP001055460">
    <property type="component" value="Chromosome"/>
</dbReference>
<name>A0A9Q8YAZ8_ENSAD</name>
<evidence type="ECO:0000313" key="2">
    <source>
        <dbReference type="Proteomes" id="UP001055460"/>
    </source>
</evidence>
<dbReference type="EMBL" id="CP098807">
    <property type="protein sequence ID" value="USJ24966.1"/>
    <property type="molecule type" value="Genomic_DNA"/>
</dbReference>
<dbReference type="RefSeq" id="WP_162733015.1">
    <property type="nucleotide sequence ID" value="NZ_CP098807.1"/>
</dbReference>
<dbReference type="AlphaFoldDB" id="A0A9Q8YAZ8"/>
<organism evidence="1 2">
    <name type="scientific">Ensifer adhaerens</name>
    <name type="common">Sinorhizobium morelense</name>
    <dbReference type="NCBI Taxonomy" id="106592"/>
    <lineage>
        <taxon>Bacteria</taxon>
        <taxon>Pseudomonadati</taxon>
        <taxon>Pseudomonadota</taxon>
        <taxon>Alphaproteobacteria</taxon>
        <taxon>Hyphomicrobiales</taxon>
        <taxon>Rhizobiaceae</taxon>
        <taxon>Sinorhizobium/Ensifer group</taxon>
        <taxon>Ensifer</taxon>
    </lineage>
</organism>
<protein>
    <submittedName>
        <fullName evidence="1">Uncharacterized protein</fullName>
    </submittedName>
</protein>